<dbReference type="EMBL" id="CAJVPS010011499">
    <property type="protein sequence ID" value="CAG8665293.1"/>
    <property type="molecule type" value="Genomic_DNA"/>
</dbReference>
<dbReference type="Gene3D" id="3.40.830.10">
    <property type="entry name" value="LigB-like"/>
    <property type="match status" value="1"/>
</dbReference>
<dbReference type="AlphaFoldDB" id="A0A9N9E786"/>
<organism evidence="1 2">
    <name type="scientific">Ambispora leptoticha</name>
    <dbReference type="NCBI Taxonomy" id="144679"/>
    <lineage>
        <taxon>Eukaryota</taxon>
        <taxon>Fungi</taxon>
        <taxon>Fungi incertae sedis</taxon>
        <taxon>Mucoromycota</taxon>
        <taxon>Glomeromycotina</taxon>
        <taxon>Glomeromycetes</taxon>
        <taxon>Archaeosporales</taxon>
        <taxon>Ambisporaceae</taxon>
        <taxon>Ambispora</taxon>
    </lineage>
</organism>
<evidence type="ECO:0000313" key="2">
    <source>
        <dbReference type="Proteomes" id="UP000789508"/>
    </source>
</evidence>
<evidence type="ECO:0000313" key="1">
    <source>
        <dbReference type="EMBL" id="CAG8665293.1"/>
    </source>
</evidence>
<dbReference type="Proteomes" id="UP000789508">
    <property type="component" value="Unassembled WGS sequence"/>
</dbReference>
<sequence length="106" mass="11964">MGKKVLQEVKLKTNIEAAVDTERGCNHGAWAALKIAFLEPKDIPMVQVSFTRNASYEPHIRRGKSKIDRIDKSSTFDPTDEHLVPLHIMAGGWLARKIYQEMISGM</sequence>
<keyword evidence="2" id="KW-1185">Reference proteome</keyword>
<protein>
    <submittedName>
        <fullName evidence="1">195_t:CDS:1</fullName>
    </submittedName>
</protein>
<accession>A0A9N9E786</accession>
<proteinExistence type="predicted"/>
<reference evidence="1" key="1">
    <citation type="submission" date="2021-06" db="EMBL/GenBank/DDBJ databases">
        <authorList>
            <person name="Kallberg Y."/>
            <person name="Tangrot J."/>
            <person name="Rosling A."/>
        </authorList>
    </citation>
    <scope>NUCLEOTIDE SEQUENCE</scope>
    <source>
        <strain evidence="1">FL130A</strain>
    </source>
</reference>
<dbReference type="SUPFAM" id="SSF53213">
    <property type="entry name" value="LigB-like"/>
    <property type="match status" value="1"/>
</dbReference>
<name>A0A9N9E786_9GLOM</name>
<dbReference type="OrthoDB" id="7396853at2759"/>
<gene>
    <name evidence="1" type="ORF">ALEPTO_LOCUS10438</name>
</gene>
<feature type="non-terminal residue" evidence="1">
    <location>
        <position position="106"/>
    </location>
</feature>
<comment type="caution">
    <text evidence="1">The sequence shown here is derived from an EMBL/GenBank/DDBJ whole genome shotgun (WGS) entry which is preliminary data.</text>
</comment>